<dbReference type="GO" id="GO:0005634">
    <property type="term" value="C:nucleus"/>
    <property type="evidence" value="ECO:0007669"/>
    <property type="project" value="TreeGrafter"/>
</dbReference>
<evidence type="ECO:0000313" key="3">
    <source>
        <dbReference type="EnsemblMetazoa" id="Aqu2.1.32345_001"/>
    </source>
</evidence>
<dbReference type="EnsemblMetazoa" id="Aqu2.1.32345_001">
    <property type="protein sequence ID" value="Aqu2.1.32345_001"/>
    <property type="gene ID" value="Aqu2.1.32345"/>
</dbReference>
<protein>
    <recommendedName>
        <fullName evidence="2">HTH CENPB-type domain-containing protein</fullName>
    </recommendedName>
</protein>
<dbReference type="InterPro" id="IPR004875">
    <property type="entry name" value="DDE_SF_endonuclease_dom"/>
</dbReference>
<evidence type="ECO:0000256" key="1">
    <source>
        <dbReference type="ARBA" id="ARBA00023125"/>
    </source>
</evidence>
<evidence type="ECO:0000259" key="2">
    <source>
        <dbReference type="PROSITE" id="PS51253"/>
    </source>
</evidence>
<dbReference type="OrthoDB" id="10031330at2759"/>
<dbReference type="AlphaFoldDB" id="A0A1X7UWI0"/>
<dbReference type="GO" id="GO:0003677">
    <property type="term" value="F:DNA binding"/>
    <property type="evidence" value="ECO:0007669"/>
    <property type="project" value="UniProtKB-KW"/>
</dbReference>
<dbReference type="InterPro" id="IPR006600">
    <property type="entry name" value="HTH_CenpB_DNA-bd_dom"/>
</dbReference>
<dbReference type="Pfam" id="PF03184">
    <property type="entry name" value="DDE_1"/>
    <property type="match status" value="1"/>
</dbReference>
<name>A0A1X7UWI0_AMPQE</name>
<dbReference type="InterPro" id="IPR050863">
    <property type="entry name" value="CenT-Element_Derived"/>
</dbReference>
<dbReference type="PROSITE" id="PS51253">
    <property type="entry name" value="HTH_CENPB"/>
    <property type="match status" value="1"/>
</dbReference>
<dbReference type="STRING" id="400682.A0A1X7UWI0"/>
<dbReference type="OMA" id="WMSSEIF"/>
<dbReference type="PANTHER" id="PTHR19303:SF74">
    <property type="entry name" value="POGO TRANSPOSABLE ELEMENT WITH KRAB DOMAIN"/>
    <property type="match status" value="1"/>
</dbReference>
<feature type="domain" description="HTH CENPB-type" evidence="2">
    <location>
        <begin position="1"/>
        <end position="36"/>
    </location>
</feature>
<dbReference type="InParanoid" id="A0A1X7UWI0"/>
<dbReference type="PANTHER" id="PTHR19303">
    <property type="entry name" value="TRANSPOSON"/>
    <property type="match status" value="1"/>
</dbReference>
<keyword evidence="1" id="KW-0238">DNA-binding</keyword>
<accession>A0A1X7UWI0</accession>
<reference evidence="3" key="1">
    <citation type="submission" date="2017-05" db="UniProtKB">
        <authorList>
            <consortium name="EnsemblMetazoa"/>
        </authorList>
    </citation>
    <scope>IDENTIFICATION</scope>
</reference>
<proteinExistence type="predicted"/>
<sequence>MLAIAKEILRSKGNPTHVSNGWWESFRSRHLILTLQTVEKLSYACSVASDPKIIDHYFDLLEKTLQDNESFDSPAQIFNCDESGLPLEHTLSSVVGIKGQKHSRTLTSGNRKQMTVLACVNAAGYAIPLLVFFARKSLNPLLTINEVPGTMNGLSDTGWMSSEIFLNWFTHHFLVHAPASRPLLLLLDSHSTQYNPDCTNCCP</sequence>
<organism evidence="3">
    <name type="scientific">Amphimedon queenslandica</name>
    <name type="common">Sponge</name>
    <dbReference type="NCBI Taxonomy" id="400682"/>
    <lineage>
        <taxon>Eukaryota</taxon>
        <taxon>Metazoa</taxon>
        <taxon>Porifera</taxon>
        <taxon>Demospongiae</taxon>
        <taxon>Heteroscleromorpha</taxon>
        <taxon>Haplosclerida</taxon>
        <taxon>Niphatidae</taxon>
        <taxon>Amphimedon</taxon>
    </lineage>
</organism>